<protein>
    <submittedName>
        <fullName evidence="1">Uncharacterized protein</fullName>
    </submittedName>
</protein>
<reference evidence="1" key="1">
    <citation type="submission" date="2022-07" db="EMBL/GenBank/DDBJ databases">
        <title>Genome Sequence of Physisporinus lineatus.</title>
        <authorList>
            <person name="Buettner E."/>
        </authorList>
    </citation>
    <scope>NUCLEOTIDE SEQUENCE</scope>
    <source>
        <strain evidence="1">VT162</strain>
    </source>
</reference>
<dbReference type="Proteomes" id="UP001212997">
    <property type="component" value="Unassembled WGS sequence"/>
</dbReference>
<accession>A0AAD5Y845</accession>
<evidence type="ECO:0000313" key="2">
    <source>
        <dbReference type="Proteomes" id="UP001212997"/>
    </source>
</evidence>
<name>A0AAD5Y845_9APHY</name>
<comment type="caution">
    <text evidence="1">The sequence shown here is derived from an EMBL/GenBank/DDBJ whole genome shotgun (WGS) entry which is preliminary data.</text>
</comment>
<gene>
    <name evidence="1" type="ORF">NLI96_g11825</name>
</gene>
<proteinExistence type="predicted"/>
<keyword evidence="2" id="KW-1185">Reference proteome</keyword>
<dbReference type="AlphaFoldDB" id="A0AAD5Y845"/>
<evidence type="ECO:0000313" key="1">
    <source>
        <dbReference type="EMBL" id="KAJ3475457.1"/>
    </source>
</evidence>
<sequence>MRPTVLTANAAQKGNLVGPLASAETFVHFTVTFRSIGIFSRRLFESPYLFAFLFHKGSVCPRPIPGDRTSPIRFSFMIPSTVEGDFRASALDGGIVREGNPHNHGLEREAFGKRCITSSEKIIMIPRLSPAATTPPIGSSPISSNV</sequence>
<organism evidence="1 2">
    <name type="scientific">Meripilus lineatus</name>
    <dbReference type="NCBI Taxonomy" id="2056292"/>
    <lineage>
        <taxon>Eukaryota</taxon>
        <taxon>Fungi</taxon>
        <taxon>Dikarya</taxon>
        <taxon>Basidiomycota</taxon>
        <taxon>Agaricomycotina</taxon>
        <taxon>Agaricomycetes</taxon>
        <taxon>Polyporales</taxon>
        <taxon>Meripilaceae</taxon>
        <taxon>Meripilus</taxon>
    </lineage>
</organism>
<dbReference type="EMBL" id="JANAWD010000854">
    <property type="protein sequence ID" value="KAJ3475457.1"/>
    <property type="molecule type" value="Genomic_DNA"/>
</dbReference>